<name>A0AAD8KRB3_TARER</name>
<protein>
    <submittedName>
        <fullName evidence="3">Uncharacterized protein</fullName>
    </submittedName>
</protein>
<feature type="region of interest" description="Disordered" evidence="1">
    <location>
        <begin position="160"/>
        <end position="184"/>
    </location>
</feature>
<evidence type="ECO:0000313" key="4">
    <source>
        <dbReference type="Proteomes" id="UP001229421"/>
    </source>
</evidence>
<comment type="caution">
    <text evidence="3">The sequence shown here is derived from an EMBL/GenBank/DDBJ whole genome shotgun (WGS) entry which is preliminary data.</text>
</comment>
<keyword evidence="2" id="KW-1133">Transmembrane helix</keyword>
<evidence type="ECO:0000313" key="3">
    <source>
        <dbReference type="EMBL" id="KAK1424300.1"/>
    </source>
</evidence>
<keyword evidence="4" id="KW-1185">Reference proteome</keyword>
<dbReference type="AlphaFoldDB" id="A0AAD8KRB3"/>
<dbReference type="EMBL" id="JAUHHV010000005">
    <property type="protein sequence ID" value="KAK1424300.1"/>
    <property type="molecule type" value="Genomic_DNA"/>
</dbReference>
<keyword evidence="2" id="KW-0812">Transmembrane</keyword>
<sequence>MMTTFQQENSHDLHYDGLQSRTRRCNGDIAFIASVMPIAESCETLINQSVQTNLHRYQPKCPNKSPSLSTEVSKQRTTVLARYALNFVLKSFLMMVLLTVRWRGMILPLLNDRRNCVKSTNNVKLVAYEYGSESLEIYRLKGIIDGLVVGKEMEKAENVREKAEQEKKKAEKEREKTEKENGKIDKENMLERMIKMEEMFICLTKQLTQVKY</sequence>
<evidence type="ECO:0000256" key="1">
    <source>
        <dbReference type="SAM" id="MobiDB-lite"/>
    </source>
</evidence>
<gene>
    <name evidence="3" type="ORF">QVD17_19627</name>
</gene>
<dbReference type="Proteomes" id="UP001229421">
    <property type="component" value="Unassembled WGS sequence"/>
</dbReference>
<proteinExistence type="predicted"/>
<reference evidence="3" key="1">
    <citation type="journal article" date="2023" name="bioRxiv">
        <title>Improved chromosome-level genome assembly for marigold (Tagetes erecta).</title>
        <authorList>
            <person name="Jiang F."/>
            <person name="Yuan L."/>
            <person name="Wang S."/>
            <person name="Wang H."/>
            <person name="Xu D."/>
            <person name="Wang A."/>
            <person name="Fan W."/>
        </authorList>
    </citation>
    <scope>NUCLEOTIDE SEQUENCE</scope>
    <source>
        <strain evidence="3">WSJ</strain>
        <tissue evidence="3">Leaf</tissue>
    </source>
</reference>
<keyword evidence="2" id="KW-0472">Membrane</keyword>
<evidence type="ECO:0000256" key="2">
    <source>
        <dbReference type="SAM" id="Phobius"/>
    </source>
</evidence>
<accession>A0AAD8KRB3</accession>
<organism evidence="3 4">
    <name type="scientific">Tagetes erecta</name>
    <name type="common">African marigold</name>
    <dbReference type="NCBI Taxonomy" id="13708"/>
    <lineage>
        <taxon>Eukaryota</taxon>
        <taxon>Viridiplantae</taxon>
        <taxon>Streptophyta</taxon>
        <taxon>Embryophyta</taxon>
        <taxon>Tracheophyta</taxon>
        <taxon>Spermatophyta</taxon>
        <taxon>Magnoliopsida</taxon>
        <taxon>eudicotyledons</taxon>
        <taxon>Gunneridae</taxon>
        <taxon>Pentapetalae</taxon>
        <taxon>asterids</taxon>
        <taxon>campanulids</taxon>
        <taxon>Asterales</taxon>
        <taxon>Asteraceae</taxon>
        <taxon>Asteroideae</taxon>
        <taxon>Heliantheae alliance</taxon>
        <taxon>Tageteae</taxon>
        <taxon>Tagetes</taxon>
    </lineage>
</organism>
<feature type="transmembrane region" description="Helical" evidence="2">
    <location>
        <begin position="80"/>
        <end position="100"/>
    </location>
</feature>